<accession>A0A9R1WCQ5</accession>
<evidence type="ECO:0000256" key="8">
    <source>
        <dbReference type="SAM" id="Phobius"/>
    </source>
</evidence>
<feature type="transmembrane region" description="Helical" evidence="8">
    <location>
        <begin position="406"/>
        <end position="427"/>
    </location>
</feature>
<evidence type="ECO:0000313" key="10">
    <source>
        <dbReference type="EMBL" id="KAJ0219953.1"/>
    </source>
</evidence>
<feature type="domain" description="PGG" evidence="9">
    <location>
        <begin position="351"/>
        <end position="467"/>
    </location>
</feature>
<keyword evidence="2 8" id="KW-0812">Transmembrane</keyword>
<dbReference type="Gramene" id="rna-gnl|WGS:NBSK|LSAT_2X111320_mrna">
    <property type="protein sequence ID" value="cds-PLY85911.1"/>
    <property type="gene ID" value="gene-LSAT_2X111320"/>
</dbReference>
<dbReference type="PROSITE" id="PS50088">
    <property type="entry name" value="ANK_REPEAT"/>
    <property type="match status" value="3"/>
</dbReference>
<dbReference type="EMBL" id="NBSK02000002">
    <property type="protein sequence ID" value="KAJ0219953.1"/>
    <property type="molecule type" value="Genomic_DNA"/>
</dbReference>
<dbReference type="PANTHER" id="PTHR24186">
    <property type="entry name" value="PROTEIN PHOSPHATASE 1 REGULATORY SUBUNIT"/>
    <property type="match status" value="1"/>
</dbReference>
<comment type="subcellular location">
    <subcellularLocation>
        <location evidence="1">Membrane</location>
        <topology evidence="1">Multi-pass membrane protein</topology>
    </subcellularLocation>
</comment>
<comment type="caution">
    <text evidence="10">The sequence shown here is derived from an EMBL/GenBank/DDBJ whole genome shotgun (WGS) entry which is preliminary data.</text>
</comment>
<dbReference type="OrthoDB" id="194358at2759"/>
<dbReference type="Proteomes" id="UP000235145">
    <property type="component" value="Unassembled WGS sequence"/>
</dbReference>
<dbReference type="SUPFAM" id="SSF48403">
    <property type="entry name" value="Ankyrin repeat"/>
    <property type="match status" value="1"/>
</dbReference>
<keyword evidence="4 8" id="KW-1133">Transmembrane helix</keyword>
<proteinExistence type="predicted"/>
<dbReference type="InterPro" id="IPR036770">
    <property type="entry name" value="Ankyrin_rpt-contain_sf"/>
</dbReference>
<keyword evidence="6 8" id="KW-0472">Membrane</keyword>
<evidence type="ECO:0000256" key="2">
    <source>
        <dbReference type="ARBA" id="ARBA00022692"/>
    </source>
</evidence>
<evidence type="ECO:0000259" key="9">
    <source>
        <dbReference type="Pfam" id="PF13962"/>
    </source>
</evidence>
<gene>
    <name evidence="10" type="ORF">LSAT_V11C200091190</name>
</gene>
<name>A0A9R1WCQ5_LACSA</name>
<evidence type="ECO:0000256" key="3">
    <source>
        <dbReference type="ARBA" id="ARBA00022737"/>
    </source>
</evidence>
<dbReference type="Gene3D" id="1.25.40.20">
    <property type="entry name" value="Ankyrin repeat-containing domain"/>
    <property type="match status" value="2"/>
</dbReference>
<evidence type="ECO:0000313" key="11">
    <source>
        <dbReference type="Proteomes" id="UP000235145"/>
    </source>
</evidence>
<feature type="transmembrane region" description="Helical" evidence="8">
    <location>
        <begin position="353"/>
        <end position="376"/>
    </location>
</feature>
<dbReference type="PANTHER" id="PTHR24186:SF26">
    <property type="entry name" value="ANKYRIN REPEAT PLANT PROTEIN"/>
    <property type="match status" value="1"/>
</dbReference>
<dbReference type="InterPro" id="IPR026961">
    <property type="entry name" value="PGG_dom"/>
</dbReference>
<reference evidence="10 11" key="1">
    <citation type="journal article" date="2017" name="Nat. Commun.">
        <title>Genome assembly with in vitro proximity ligation data and whole-genome triplication in lettuce.</title>
        <authorList>
            <person name="Reyes-Chin-Wo S."/>
            <person name="Wang Z."/>
            <person name="Yang X."/>
            <person name="Kozik A."/>
            <person name="Arikit S."/>
            <person name="Song C."/>
            <person name="Xia L."/>
            <person name="Froenicke L."/>
            <person name="Lavelle D.O."/>
            <person name="Truco M.J."/>
            <person name="Xia R."/>
            <person name="Zhu S."/>
            <person name="Xu C."/>
            <person name="Xu H."/>
            <person name="Xu X."/>
            <person name="Cox K."/>
            <person name="Korf I."/>
            <person name="Meyers B.C."/>
            <person name="Michelmore R.W."/>
        </authorList>
    </citation>
    <scope>NUCLEOTIDE SEQUENCE [LARGE SCALE GENOMIC DNA]</scope>
    <source>
        <strain evidence="11">cv. Salinas</strain>
        <tissue evidence="10">Seedlings</tissue>
    </source>
</reference>
<dbReference type="SMART" id="SM00248">
    <property type="entry name" value="ANK"/>
    <property type="match status" value="8"/>
</dbReference>
<feature type="repeat" description="ANK" evidence="7">
    <location>
        <begin position="199"/>
        <end position="221"/>
    </location>
</feature>
<feature type="transmembrane region" description="Helical" evidence="8">
    <location>
        <begin position="473"/>
        <end position="498"/>
    </location>
</feature>
<keyword evidence="11" id="KW-1185">Reference proteome</keyword>
<feature type="repeat" description="ANK" evidence="7">
    <location>
        <begin position="131"/>
        <end position="163"/>
    </location>
</feature>
<protein>
    <recommendedName>
        <fullName evidence="9">PGG domain-containing protein</fullName>
    </recommendedName>
</protein>
<evidence type="ECO:0000256" key="5">
    <source>
        <dbReference type="ARBA" id="ARBA00023043"/>
    </source>
</evidence>
<organism evidence="10 11">
    <name type="scientific">Lactuca sativa</name>
    <name type="common">Garden lettuce</name>
    <dbReference type="NCBI Taxonomy" id="4236"/>
    <lineage>
        <taxon>Eukaryota</taxon>
        <taxon>Viridiplantae</taxon>
        <taxon>Streptophyta</taxon>
        <taxon>Embryophyta</taxon>
        <taxon>Tracheophyta</taxon>
        <taxon>Spermatophyta</taxon>
        <taxon>Magnoliopsida</taxon>
        <taxon>eudicotyledons</taxon>
        <taxon>Gunneridae</taxon>
        <taxon>Pentapetalae</taxon>
        <taxon>asterids</taxon>
        <taxon>campanulids</taxon>
        <taxon>Asterales</taxon>
        <taxon>Asteraceae</taxon>
        <taxon>Cichorioideae</taxon>
        <taxon>Cichorieae</taxon>
        <taxon>Lactucinae</taxon>
        <taxon>Lactuca</taxon>
    </lineage>
</organism>
<feature type="repeat" description="ANK" evidence="7">
    <location>
        <begin position="97"/>
        <end position="124"/>
    </location>
</feature>
<evidence type="ECO:0000256" key="4">
    <source>
        <dbReference type="ARBA" id="ARBA00022989"/>
    </source>
</evidence>
<keyword evidence="5 7" id="KW-0040">ANK repeat</keyword>
<dbReference type="PROSITE" id="PS50297">
    <property type="entry name" value="ANK_REP_REGION"/>
    <property type="match status" value="3"/>
</dbReference>
<dbReference type="AlphaFoldDB" id="A0A9R1WCQ5"/>
<keyword evidence="3" id="KW-0677">Repeat</keyword>
<sequence length="539" mass="59496">MDSPVATGKTNESLIRNRTMEKKDDTSLHIAARTGDLDVAFEILGSYEDEKLMELLKKKNQSGEIPLYVAAEYGCVDLVKEMIKFYDSESASIKAKNGFDAFHIATKQGNLEVLKILMEMNSELCMTFDQQNTTALHTASEQGHLDVVNYLLEKNSSMANIARSNLKTALHSCARKGHLEVVKALTQKVPGIVARADKKGQTALHMAVKGQNVEVVDALIEADNGLINIVDKKNNTALHITSRKGRTQIVWALLKHKEAINKQAINKYGETALDTAEKFGRSEIAIILREHGVPKAKFIKNTQSPLTPKSRELKQTVSDIKHGVHDQLEHAIKTQKRVKGIGKRINKMHLEGLNNAINSTTVVAVLIATVTFAAIFQLPGQYVDTNKDIPVDFSLGEAHIASNPEFIVFLIFDSLALFISLAVVVVQTSIVVVEKRAKKQVMAVINKLMWLASVFVAVAFLALSFIVVGNEKWLAIGVTIIGSVTLASTLGTMCYWVIMHRIEENSIKSRRLERSMKSLSGSVSASDSETDEFKKLYAI</sequence>
<evidence type="ECO:0000256" key="6">
    <source>
        <dbReference type="ARBA" id="ARBA00023136"/>
    </source>
</evidence>
<dbReference type="InterPro" id="IPR002110">
    <property type="entry name" value="Ankyrin_rpt"/>
</dbReference>
<dbReference type="Pfam" id="PF12796">
    <property type="entry name" value="Ank_2"/>
    <property type="match status" value="3"/>
</dbReference>
<dbReference type="Pfam" id="PF13962">
    <property type="entry name" value="PGG"/>
    <property type="match status" value="1"/>
</dbReference>
<evidence type="ECO:0000256" key="1">
    <source>
        <dbReference type="ARBA" id="ARBA00004141"/>
    </source>
</evidence>
<evidence type="ECO:0000256" key="7">
    <source>
        <dbReference type="PROSITE-ProRule" id="PRU00023"/>
    </source>
</evidence>
<feature type="transmembrane region" description="Helical" evidence="8">
    <location>
        <begin position="448"/>
        <end position="467"/>
    </location>
</feature>
<dbReference type="GO" id="GO:0005886">
    <property type="term" value="C:plasma membrane"/>
    <property type="evidence" value="ECO:0000318"/>
    <property type="project" value="GO_Central"/>
</dbReference>